<dbReference type="RefSeq" id="WP_185363558.1">
    <property type="nucleotide sequence ID" value="NZ_JAARPY010000020.1"/>
</dbReference>
<protein>
    <submittedName>
        <fullName evidence="1">Uncharacterized protein</fullName>
    </submittedName>
</protein>
<reference evidence="1 2" key="1">
    <citation type="submission" date="2020-03" db="EMBL/GenBank/DDBJ databases">
        <title>Soil Listeria distribution.</title>
        <authorList>
            <person name="Liao J."/>
            <person name="Wiedmann M."/>
        </authorList>
    </citation>
    <scope>NUCLEOTIDE SEQUENCE [LARGE SCALE GENOMIC DNA]</scope>
    <source>
        <strain evidence="1 2">FSL L7-1645</strain>
    </source>
</reference>
<organism evidence="1 2">
    <name type="scientific">Listeria fleischmannii</name>
    <dbReference type="NCBI Taxonomy" id="1069827"/>
    <lineage>
        <taxon>Bacteria</taxon>
        <taxon>Bacillati</taxon>
        <taxon>Bacillota</taxon>
        <taxon>Bacilli</taxon>
        <taxon>Bacillales</taxon>
        <taxon>Listeriaceae</taxon>
        <taxon>Listeria</taxon>
    </lineage>
</organism>
<gene>
    <name evidence="1" type="ORF">HB844_13770</name>
</gene>
<name>A0A841YIZ6_9LIST</name>
<proteinExistence type="predicted"/>
<dbReference type="Proteomes" id="UP000571128">
    <property type="component" value="Unassembled WGS sequence"/>
</dbReference>
<comment type="caution">
    <text evidence="1">The sequence shown here is derived from an EMBL/GenBank/DDBJ whole genome shotgun (WGS) entry which is preliminary data.</text>
</comment>
<sequence>MLQPNSSDDRGIQKWQGFFLSEHSEQMEQEQQHDAWLEEMSAESIQEVLALGLLHQRLLVFQLKPKQDDRTDRYPEPLMKGYLRGSEGERLLVQTNQGIQQIVVAQIHHVYYEERVKKWYT</sequence>
<accession>A0A841YIZ6</accession>
<evidence type="ECO:0000313" key="1">
    <source>
        <dbReference type="EMBL" id="MBC1399927.1"/>
    </source>
</evidence>
<dbReference type="AlphaFoldDB" id="A0A841YIZ6"/>
<evidence type="ECO:0000313" key="2">
    <source>
        <dbReference type="Proteomes" id="UP000571128"/>
    </source>
</evidence>
<dbReference type="EMBL" id="JAARPY010000020">
    <property type="protein sequence ID" value="MBC1399927.1"/>
    <property type="molecule type" value="Genomic_DNA"/>
</dbReference>